<dbReference type="InterPro" id="IPR038718">
    <property type="entry name" value="SNF2-like_sf"/>
</dbReference>
<protein>
    <submittedName>
        <fullName evidence="6">Helicase ATP-binding domain-containing protein</fullName>
    </submittedName>
</protein>
<gene>
    <name evidence="5" type="ORF">PTTG_30339</name>
</gene>
<keyword evidence="7" id="KW-1185">Reference proteome</keyword>
<dbReference type="Proteomes" id="UP000005240">
    <property type="component" value="Unassembled WGS sequence"/>
</dbReference>
<organism evidence="5">
    <name type="scientific">Puccinia triticina (isolate 1-1 / race 1 (BBBD))</name>
    <name type="common">Brown leaf rust fungus</name>
    <dbReference type="NCBI Taxonomy" id="630390"/>
    <lineage>
        <taxon>Eukaryota</taxon>
        <taxon>Fungi</taxon>
        <taxon>Dikarya</taxon>
        <taxon>Basidiomycota</taxon>
        <taxon>Pucciniomycotina</taxon>
        <taxon>Pucciniomycetes</taxon>
        <taxon>Pucciniales</taxon>
        <taxon>Pucciniaceae</taxon>
        <taxon>Puccinia</taxon>
    </lineage>
</organism>
<dbReference type="Pfam" id="PF00176">
    <property type="entry name" value="SNF2-rel_dom"/>
    <property type="match status" value="1"/>
</dbReference>
<keyword evidence="1" id="KW-0547">Nucleotide-binding</keyword>
<keyword evidence="3" id="KW-0067">ATP-binding</keyword>
<dbReference type="EMBL" id="ADAS02002982">
    <property type="protein sequence ID" value="OAV85693.1"/>
    <property type="molecule type" value="Genomic_DNA"/>
</dbReference>
<dbReference type="OrthoDB" id="397011at2759"/>
<keyword evidence="2" id="KW-0378">Hydrolase</keyword>
<dbReference type="PROSITE" id="PS51192">
    <property type="entry name" value="HELICASE_ATP_BIND_1"/>
    <property type="match status" value="1"/>
</dbReference>
<dbReference type="GO" id="GO:0008094">
    <property type="term" value="F:ATP-dependent activity, acting on DNA"/>
    <property type="evidence" value="ECO:0007669"/>
    <property type="project" value="TreeGrafter"/>
</dbReference>
<dbReference type="Gene3D" id="3.40.50.10810">
    <property type="entry name" value="Tandem AAA-ATPase domain"/>
    <property type="match status" value="1"/>
</dbReference>
<dbReference type="GO" id="GO:0005524">
    <property type="term" value="F:ATP binding"/>
    <property type="evidence" value="ECO:0007669"/>
    <property type="project" value="UniProtKB-KW"/>
</dbReference>
<evidence type="ECO:0000256" key="1">
    <source>
        <dbReference type="ARBA" id="ARBA00022741"/>
    </source>
</evidence>
<dbReference type="InterPro" id="IPR000330">
    <property type="entry name" value="SNF2_N"/>
</dbReference>
<dbReference type="AlphaFoldDB" id="A0A180G1H4"/>
<dbReference type="CDD" id="cd18008">
    <property type="entry name" value="DEXDc_SHPRH-like"/>
    <property type="match status" value="1"/>
</dbReference>
<accession>A0A180G1H4</accession>
<dbReference type="SUPFAM" id="SSF52540">
    <property type="entry name" value="P-loop containing nucleoside triphosphate hydrolases"/>
    <property type="match status" value="1"/>
</dbReference>
<dbReference type="GO" id="GO:0005634">
    <property type="term" value="C:nucleus"/>
    <property type="evidence" value="ECO:0007669"/>
    <property type="project" value="TreeGrafter"/>
</dbReference>
<name>A0A180G1H4_PUCT1</name>
<reference evidence="5" key="1">
    <citation type="submission" date="2009-11" db="EMBL/GenBank/DDBJ databases">
        <authorList>
            <consortium name="The Broad Institute Genome Sequencing Platform"/>
            <person name="Ward D."/>
            <person name="Feldgarden M."/>
            <person name="Earl A."/>
            <person name="Young S.K."/>
            <person name="Zeng Q."/>
            <person name="Koehrsen M."/>
            <person name="Alvarado L."/>
            <person name="Berlin A."/>
            <person name="Bochicchio J."/>
            <person name="Borenstein D."/>
            <person name="Chapman S.B."/>
            <person name="Chen Z."/>
            <person name="Engels R."/>
            <person name="Freedman E."/>
            <person name="Gellesch M."/>
            <person name="Goldberg J."/>
            <person name="Griggs A."/>
            <person name="Gujja S."/>
            <person name="Heilman E."/>
            <person name="Heiman D."/>
            <person name="Hepburn T."/>
            <person name="Howarth C."/>
            <person name="Jen D."/>
            <person name="Larson L."/>
            <person name="Lewis B."/>
            <person name="Mehta T."/>
            <person name="Park D."/>
            <person name="Pearson M."/>
            <person name="Roberts A."/>
            <person name="Saif S."/>
            <person name="Shea T."/>
            <person name="Shenoy N."/>
            <person name="Sisk P."/>
            <person name="Stolte C."/>
            <person name="Sykes S."/>
            <person name="Thomson T."/>
            <person name="Walk T."/>
            <person name="White J."/>
            <person name="Yandava C."/>
            <person name="Izard J."/>
            <person name="Baranova O.V."/>
            <person name="Blanton J.M."/>
            <person name="Tanner A.C."/>
            <person name="Dewhirst F.E."/>
            <person name="Haas B."/>
            <person name="Nusbaum C."/>
            <person name="Birren B."/>
        </authorList>
    </citation>
    <scope>NUCLEOTIDE SEQUENCE [LARGE SCALE GENOMIC DNA]</scope>
    <source>
        <strain evidence="5">1-1 BBBD Race 1</strain>
    </source>
</reference>
<evidence type="ECO:0000256" key="2">
    <source>
        <dbReference type="ARBA" id="ARBA00022801"/>
    </source>
</evidence>
<dbReference type="EnsemblFungi" id="PTTG_30339-t43_1">
    <property type="protein sequence ID" value="PTTG_30339-t43_1-p1"/>
    <property type="gene ID" value="PTTG_30339"/>
</dbReference>
<dbReference type="PANTHER" id="PTHR45626:SF22">
    <property type="entry name" value="DNA REPAIR PROTEIN RAD5"/>
    <property type="match status" value="1"/>
</dbReference>
<reference evidence="5" key="2">
    <citation type="submission" date="2016-05" db="EMBL/GenBank/DDBJ databases">
        <title>Comparative analysis highlights variable genome content of wheat rusts and divergence of the mating loci.</title>
        <authorList>
            <person name="Cuomo C.A."/>
            <person name="Bakkeren G."/>
            <person name="Szabo L."/>
            <person name="Khalil H."/>
            <person name="Joly D."/>
            <person name="Goldberg J."/>
            <person name="Young S."/>
            <person name="Zeng Q."/>
            <person name="Fellers J."/>
        </authorList>
    </citation>
    <scope>NUCLEOTIDE SEQUENCE [LARGE SCALE GENOMIC DNA]</scope>
    <source>
        <strain evidence="5">1-1 BBBD Race 1</strain>
    </source>
</reference>
<dbReference type="PANTHER" id="PTHR45626">
    <property type="entry name" value="TRANSCRIPTION TERMINATION FACTOR 2-RELATED"/>
    <property type="match status" value="1"/>
</dbReference>
<dbReference type="SMART" id="SM00487">
    <property type="entry name" value="DEXDc"/>
    <property type="match status" value="1"/>
</dbReference>
<dbReference type="GO" id="GO:0016787">
    <property type="term" value="F:hydrolase activity"/>
    <property type="evidence" value="ECO:0007669"/>
    <property type="project" value="UniProtKB-KW"/>
</dbReference>
<dbReference type="VEuPathDB" id="FungiDB:PTTG_30339"/>
<dbReference type="GO" id="GO:0006281">
    <property type="term" value="P:DNA repair"/>
    <property type="evidence" value="ECO:0007669"/>
    <property type="project" value="TreeGrafter"/>
</dbReference>
<evidence type="ECO:0000313" key="6">
    <source>
        <dbReference type="EnsemblFungi" id="PTTG_30339-t43_1-p1"/>
    </source>
</evidence>
<reference evidence="6" key="4">
    <citation type="submission" date="2025-05" db="UniProtKB">
        <authorList>
            <consortium name="EnsemblFungi"/>
        </authorList>
    </citation>
    <scope>IDENTIFICATION</scope>
    <source>
        <strain evidence="6">isolate 1-1 / race 1 (BBBD)</strain>
    </source>
</reference>
<evidence type="ECO:0000313" key="7">
    <source>
        <dbReference type="Proteomes" id="UP000005240"/>
    </source>
</evidence>
<dbReference type="Gene3D" id="3.40.50.300">
    <property type="entry name" value="P-loop containing nucleotide triphosphate hydrolases"/>
    <property type="match status" value="1"/>
</dbReference>
<proteinExistence type="predicted"/>
<dbReference type="InterPro" id="IPR027417">
    <property type="entry name" value="P-loop_NTPase"/>
</dbReference>
<dbReference type="STRING" id="630390.A0A180G1H4"/>
<feature type="domain" description="Helicase ATP-binding" evidence="4">
    <location>
        <begin position="218"/>
        <end position="399"/>
    </location>
</feature>
<dbReference type="InterPro" id="IPR014001">
    <property type="entry name" value="Helicase_ATP-bd"/>
</dbReference>
<dbReference type="InterPro" id="IPR050628">
    <property type="entry name" value="SNF2_RAD54_helicase_TF"/>
</dbReference>
<sequence length="560" mass="64057">MSNTYCLGQFVALISASLHLTDNHVPQVGFLQRGRSRVHVYCAPRQVVGDLNAKASEHLGPLLGPTSTCSSPVSTNEIAPDDINIMKIQAFVVTHHGMQPELWGCVFSRSEHIHHIQTSFAAARVELMPIWNYNPRLFFDIPHFVSERPEGDVMGGERWLGVALRQCRTNLKPHQMSALQFLQKNESADHDTRLLWNHPAHAWIRRHTDDAGIRKPHDETDIRPQGSILADDMGLEKTLTTLAYVLATRDLAVEYHWADWIQHSAATLVICPLATLSNWENEIRLHFEDEAITYKVFHGSDRNKLKRCDLKSALVVLTTYEMIGESGNKSHANKPTIESLNLRWFRIVLDEAHLIRNPTANRTLNIRQLQSKFLLFLTGTPLQNRLSDLQSLITTLKVALWDNELIWQRCLIPKMKVGAPEAIKSLAQLMKSICLRRTKDVLLNLPQKMEHAVVVQCSEKWEPCSRELHARFIRTFGRLRTSGELWDPAEFFQQLMMLRQFCNHPIFARADLPNQATWQWQDSSKVVHLIGSLRSFLEGDRGIERTKAVIFSSFVAFLQM</sequence>
<evidence type="ECO:0000259" key="4">
    <source>
        <dbReference type="PROSITE" id="PS51192"/>
    </source>
</evidence>
<reference evidence="6 7" key="3">
    <citation type="journal article" date="2017" name="G3 (Bethesda)">
        <title>Comparative analysis highlights variable genome content of wheat rusts and divergence of the mating loci.</title>
        <authorList>
            <person name="Cuomo C.A."/>
            <person name="Bakkeren G."/>
            <person name="Khalil H.B."/>
            <person name="Panwar V."/>
            <person name="Joly D."/>
            <person name="Linning R."/>
            <person name="Sakthikumar S."/>
            <person name="Song X."/>
            <person name="Adiconis X."/>
            <person name="Fan L."/>
            <person name="Goldberg J.M."/>
            <person name="Levin J.Z."/>
            <person name="Young S."/>
            <person name="Zeng Q."/>
            <person name="Anikster Y."/>
            <person name="Bruce M."/>
            <person name="Wang M."/>
            <person name="Yin C."/>
            <person name="McCallum B."/>
            <person name="Szabo L.J."/>
            <person name="Hulbert S."/>
            <person name="Chen X."/>
            <person name="Fellers J.P."/>
        </authorList>
    </citation>
    <scope>NUCLEOTIDE SEQUENCE</scope>
    <source>
        <strain evidence="7">Isolate 1-1 / race 1 (BBBD)</strain>
        <strain evidence="6">isolate 1-1 / race 1 (BBBD)</strain>
    </source>
</reference>
<evidence type="ECO:0000313" key="5">
    <source>
        <dbReference type="EMBL" id="OAV85693.1"/>
    </source>
</evidence>
<evidence type="ECO:0000256" key="3">
    <source>
        <dbReference type="ARBA" id="ARBA00022840"/>
    </source>
</evidence>